<name>A0A4V1IT26_9FUNG</name>
<protein>
    <submittedName>
        <fullName evidence="1">Uncharacterized protein</fullName>
    </submittedName>
</protein>
<sequence>MAVKLTHLEARDALLQIEAKKLDHTAIKEATHFSEARFSIRKTRRSAEDLTGDLFDLIKDIKQLDTTPSPPEKKDEARTLLIDRFYAWLPEATTAVNNIDRNIAEAASAERRYHAQIIRDAHVLRLAEGTSVFLKIMRDTIPAFREADTVDGRATQQPMTLPTPDEAHEAAKIWLQEELDQQLKQLDDLGGPMFTGWLPAQDSAGISLHRNAGRPSTVEALSEEHIPANHGGGVSIPLREFAHHLPRV</sequence>
<dbReference type="Proteomes" id="UP000268535">
    <property type="component" value="Unassembled WGS sequence"/>
</dbReference>
<accession>A0A4V1IT26</accession>
<evidence type="ECO:0000313" key="2">
    <source>
        <dbReference type="Proteomes" id="UP000268535"/>
    </source>
</evidence>
<organism evidence="1 2">
    <name type="scientific">Caulochytrium protostelioides</name>
    <dbReference type="NCBI Taxonomy" id="1555241"/>
    <lineage>
        <taxon>Eukaryota</taxon>
        <taxon>Fungi</taxon>
        <taxon>Fungi incertae sedis</taxon>
        <taxon>Chytridiomycota</taxon>
        <taxon>Chytridiomycota incertae sedis</taxon>
        <taxon>Chytridiomycetes</taxon>
        <taxon>Caulochytriales</taxon>
        <taxon>Caulochytriaceae</taxon>
        <taxon>Caulochytrium</taxon>
    </lineage>
</organism>
<gene>
    <name evidence="1" type="ORF">CAUPRSCDRAFT_12715</name>
</gene>
<proteinExistence type="predicted"/>
<dbReference type="EMBL" id="ML011344">
    <property type="protein sequence ID" value="RKO95587.1"/>
    <property type="molecule type" value="Genomic_DNA"/>
</dbReference>
<evidence type="ECO:0000313" key="1">
    <source>
        <dbReference type="EMBL" id="RKO95587.1"/>
    </source>
</evidence>
<reference evidence="2" key="1">
    <citation type="journal article" date="2018" name="Nat. Microbiol.">
        <title>Leveraging single-cell genomics to expand the fungal tree of life.</title>
        <authorList>
            <person name="Ahrendt S.R."/>
            <person name="Quandt C.A."/>
            <person name="Ciobanu D."/>
            <person name="Clum A."/>
            <person name="Salamov A."/>
            <person name="Andreopoulos B."/>
            <person name="Cheng J.F."/>
            <person name="Woyke T."/>
            <person name="Pelin A."/>
            <person name="Henrissat B."/>
            <person name="Reynolds N.K."/>
            <person name="Benny G.L."/>
            <person name="Smith M.E."/>
            <person name="James T.Y."/>
            <person name="Grigoriev I.V."/>
        </authorList>
    </citation>
    <scope>NUCLEOTIDE SEQUENCE [LARGE SCALE GENOMIC DNA]</scope>
    <source>
        <strain evidence="2">ATCC 52028</strain>
    </source>
</reference>
<dbReference type="AlphaFoldDB" id="A0A4V1IT26"/>